<dbReference type="AlphaFoldDB" id="A0A1M7FQE9"/>
<proteinExistence type="predicted"/>
<dbReference type="EMBL" id="FRCJ01000002">
    <property type="protein sequence ID" value="SHM06206.1"/>
    <property type="molecule type" value="Genomic_DNA"/>
</dbReference>
<organism evidence="1 2">
    <name type="scientific">Xylanibacter ruminicola</name>
    <name type="common">Prevotella ruminicola</name>
    <dbReference type="NCBI Taxonomy" id="839"/>
    <lineage>
        <taxon>Bacteria</taxon>
        <taxon>Pseudomonadati</taxon>
        <taxon>Bacteroidota</taxon>
        <taxon>Bacteroidia</taxon>
        <taxon>Bacteroidales</taxon>
        <taxon>Prevotellaceae</taxon>
        <taxon>Xylanibacter</taxon>
    </lineage>
</organism>
<gene>
    <name evidence="1" type="ORF">SAMN04488494_1231</name>
</gene>
<evidence type="ECO:0000313" key="2">
    <source>
        <dbReference type="Proteomes" id="UP000184280"/>
    </source>
</evidence>
<dbReference type="Proteomes" id="UP000184280">
    <property type="component" value="Unassembled WGS sequence"/>
</dbReference>
<sequence length="152" mass="17612">MKQLSEDKRLRLDKLELLTYDIEVGNTHRVRKVKGTNLNAAFLLGELSDNRRTMLVRQAENDRTPVRVENKAFETVLRNILVAYVQSKRCGLPFNEAFACKRLSLKSWPKEYIDGFLPSDFRVKREFLDELARMVSIHVTANFLTKPNNEAA</sequence>
<protein>
    <submittedName>
        <fullName evidence="1">Uncharacterized protein</fullName>
    </submittedName>
</protein>
<dbReference type="RefSeq" id="WP_073043699.1">
    <property type="nucleotide sequence ID" value="NZ_FRCJ01000002.1"/>
</dbReference>
<evidence type="ECO:0000313" key="1">
    <source>
        <dbReference type="EMBL" id="SHM06206.1"/>
    </source>
</evidence>
<reference evidence="1 2" key="1">
    <citation type="submission" date="2016-11" db="EMBL/GenBank/DDBJ databases">
        <authorList>
            <person name="Jaros S."/>
            <person name="Januszkiewicz K."/>
            <person name="Wedrychowicz H."/>
        </authorList>
    </citation>
    <scope>NUCLEOTIDE SEQUENCE [LARGE SCALE GENOMIC DNA]</scope>
    <source>
        <strain evidence="1 2">BPI-34</strain>
    </source>
</reference>
<accession>A0A1M7FQE9</accession>
<dbReference type="OrthoDB" id="9899771at2"/>
<name>A0A1M7FQE9_XYLRU</name>